<keyword evidence="2" id="KW-1185">Reference proteome</keyword>
<keyword evidence="1" id="KW-0418">Kinase</keyword>
<gene>
    <name evidence="1" type="ORF">D7Z94_08105</name>
</gene>
<dbReference type="RefSeq" id="WP_120711066.1">
    <property type="nucleotide sequence ID" value="NZ_RBCJ01000002.1"/>
</dbReference>
<dbReference type="InterPro" id="IPR042257">
    <property type="entry name" value="DGOK_C"/>
</dbReference>
<organism evidence="1 2">
    <name type="scientific">Ulvibacterium marinum</name>
    <dbReference type="NCBI Taxonomy" id="2419782"/>
    <lineage>
        <taxon>Bacteria</taxon>
        <taxon>Pseudomonadati</taxon>
        <taxon>Bacteroidota</taxon>
        <taxon>Flavobacteriia</taxon>
        <taxon>Flavobacteriales</taxon>
        <taxon>Flavobacteriaceae</taxon>
        <taxon>Ulvibacterium</taxon>
    </lineage>
</organism>
<protein>
    <submittedName>
        <fullName evidence="1">2-keto-3-deoxy-galactonokinase</fullName>
    </submittedName>
</protein>
<dbReference type="InterPro" id="IPR042258">
    <property type="entry name" value="DGOK_N"/>
</dbReference>
<dbReference type="AlphaFoldDB" id="A0A3B0C775"/>
<dbReference type="Gene3D" id="3.30.420.310">
    <property type="entry name" value="2-keto-3-deoxy-galactonokinase, C-terminal domain"/>
    <property type="match status" value="1"/>
</dbReference>
<proteinExistence type="predicted"/>
<sequence length="316" mass="35800">MNITSHFISCDWGTTNFRLRLIETETLKVIWENRTEQGIKKCYADFEAQTALNQKGFYLDYLMSEIQKLPDGHRGHPIIASGMSSSNIGLYELPYADLPFDKEGNTFISKNIPICQGQDLWLISGVKSETGMMRGEEIQAIGLEEHLHSYSEGILLLPGTHSKHISYRQGSFYRLKNFMTGELFEVLGKKSILSNSIERAEWNAQGKKAFLEGFHLGLVEGLTPNLLGIRARHVVEDRNKKDNYFRLSGLLIADELSYLRDTGENVFLAAPGAIFELYKTGLETFIAPDKLILLNDTVLERALLIGQRKMLRLHAK</sequence>
<dbReference type="GO" id="GO:0034194">
    <property type="term" value="P:D-galactonate catabolic process"/>
    <property type="evidence" value="ECO:0007669"/>
    <property type="project" value="InterPro"/>
</dbReference>
<dbReference type="OrthoDB" id="256574at2"/>
<name>A0A3B0C775_9FLAO</name>
<dbReference type="Proteomes" id="UP000276603">
    <property type="component" value="Unassembled WGS sequence"/>
</dbReference>
<keyword evidence="1" id="KW-0808">Transferase</keyword>
<dbReference type="EMBL" id="RBCJ01000002">
    <property type="protein sequence ID" value="RKN80910.1"/>
    <property type="molecule type" value="Genomic_DNA"/>
</dbReference>
<dbReference type="Pfam" id="PF05035">
    <property type="entry name" value="DGOK"/>
    <property type="match status" value="1"/>
</dbReference>
<reference evidence="1 2" key="1">
    <citation type="submission" date="2018-10" db="EMBL/GenBank/DDBJ databases">
        <title>Ulvibacterium marinum gen. nov., sp. nov., a novel marine bacterium of the family Flavobacteriaceae, isolated from a culture of the green alga Ulva prolifera.</title>
        <authorList>
            <person name="Zhang Z."/>
        </authorList>
    </citation>
    <scope>NUCLEOTIDE SEQUENCE [LARGE SCALE GENOMIC DNA]</scope>
    <source>
        <strain evidence="1 2">CCMM003</strain>
    </source>
</reference>
<dbReference type="GO" id="GO:0008671">
    <property type="term" value="F:2-dehydro-3-deoxygalactonokinase activity"/>
    <property type="evidence" value="ECO:0007669"/>
    <property type="project" value="InterPro"/>
</dbReference>
<dbReference type="Gene3D" id="3.30.420.300">
    <property type="entry name" value="2-keto-3-deoxy-galactonokinase, substrate binding domain"/>
    <property type="match status" value="1"/>
</dbReference>
<evidence type="ECO:0000313" key="2">
    <source>
        <dbReference type="Proteomes" id="UP000276603"/>
    </source>
</evidence>
<accession>A0A3B0C775</accession>
<comment type="caution">
    <text evidence="1">The sequence shown here is derived from an EMBL/GenBank/DDBJ whole genome shotgun (WGS) entry which is preliminary data.</text>
</comment>
<dbReference type="InterPro" id="IPR007729">
    <property type="entry name" value="DGOK"/>
</dbReference>
<evidence type="ECO:0000313" key="1">
    <source>
        <dbReference type="EMBL" id="RKN80910.1"/>
    </source>
</evidence>